<dbReference type="AlphaFoldDB" id="A0A1I1VKF5"/>
<keyword evidence="11" id="KW-1185">Reference proteome</keyword>
<evidence type="ECO:0000313" key="10">
    <source>
        <dbReference type="EMBL" id="SFD81010.1"/>
    </source>
</evidence>
<comment type="similarity">
    <text evidence="7 8">Belongs to the drug/metabolite transporter (DMT) superfamily. Small multidrug resistance (SMR) (TC 2.A.7.1) family.</text>
</comment>
<feature type="transmembrane region" description="Helical" evidence="9">
    <location>
        <begin position="84"/>
        <end position="103"/>
    </location>
</feature>
<feature type="transmembrane region" description="Helical" evidence="9">
    <location>
        <begin position="32"/>
        <end position="50"/>
    </location>
</feature>
<keyword evidence="3" id="KW-1003">Cell membrane</keyword>
<comment type="subcellular location">
    <subcellularLocation>
        <location evidence="1 8">Cell membrane</location>
        <topology evidence="1 8">Multi-pass membrane protein</topology>
    </subcellularLocation>
</comment>
<evidence type="ECO:0000256" key="4">
    <source>
        <dbReference type="ARBA" id="ARBA00022692"/>
    </source>
</evidence>
<reference evidence="10 11" key="1">
    <citation type="submission" date="2016-10" db="EMBL/GenBank/DDBJ databases">
        <authorList>
            <person name="de Groot N.N."/>
        </authorList>
    </citation>
    <scope>NUCLEOTIDE SEQUENCE [LARGE SCALE GENOMIC DNA]</scope>
    <source>
        <strain evidence="10 11">HL3</strain>
    </source>
</reference>
<dbReference type="Gene3D" id="1.10.3730.20">
    <property type="match status" value="1"/>
</dbReference>
<dbReference type="SUPFAM" id="SSF103481">
    <property type="entry name" value="Multidrug resistance efflux transporter EmrE"/>
    <property type="match status" value="1"/>
</dbReference>
<evidence type="ECO:0000313" key="11">
    <source>
        <dbReference type="Proteomes" id="UP000198611"/>
    </source>
</evidence>
<keyword evidence="5 9" id="KW-1133">Transmembrane helix</keyword>
<dbReference type="OrthoDB" id="9808638at2"/>
<proteinExistence type="inferred from homology"/>
<dbReference type="RefSeq" id="WP_093428963.1">
    <property type="nucleotide sequence ID" value="NZ_FOMJ01000009.1"/>
</dbReference>
<gene>
    <name evidence="10" type="ORF">SAMN05660831_02349</name>
</gene>
<evidence type="ECO:0000256" key="3">
    <source>
        <dbReference type="ARBA" id="ARBA00022475"/>
    </source>
</evidence>
<dbReference type="InterPro" id="IPR037185">
    <property type="entry name" value="EmrE-like"/>
</dbReference>
<organism evidence="10 11">
    <name type="scientific">Thiohalospira halophila DSM 15071</name>
    <dbReference type="NCBI Taxonomy" id="1123397"/>
    <lineage>
        <taxon>Bacteria</taxon>
        <taxon>Pseudomonadati</taxon>
        <taxon>Pseudomonadota</taxon>
        <taxon>Gammaproteobacteria</taxon>
        <taxon>Thiohalospirales</taxon>
        <taxon>Thiohalospiraceae</taxon>
        <taxon>Thiohalospira</taxon>
    </lineage>
</organism>
<evidence type="ECO:0000256" key="2">
    <source>
        <dbReference type="ARBA" id="ARBA00022448"/>
    </source>
</evidence>
<evidence type="ECO:0000256" key="8">
    <source>
        <dbReference type="RuleBase" id="RU003942"/>
    </source>
</evidence>
<dbReference type="Proteomes" id="UP000198611">
    <property type="component" value="Unassembled WGS sequence"/>
</dbReference>
<dbReference type="InterPro" id="IPR045324">
    <property type="entry name" value="Small_multidrug_res"/>
</dbReference>
<dbReference type="EMBL" id="FOMJ01000009">
    <property type="protein sequence ID" value="SFD81010.1"/>
    <property type="molecule type" value="Genomic_DNA"/>
</dbReference>
<dbReference type="GO" id="GO:0005886">
    <property type="term" value="C:plasma membrane"/>
    <property type="evidence" value="ECO:0007669"/>
    <property type="project" value="UniProtKB-SubCell"/>
</dbReference>
<dbReference type="GO" id="GO:1990961">
    <property type="term" value="P:xenobiotic detoxification by transmembrane export across the plasma membrane"/>
    <property type="evidence" value="ECO:0007669"/>
    <property type="project" value="UniProtKB-ARBA"/>
</dbReference>
<sequence>MGWFLLAAAILLEVAGTTSMKLAEGFTRPVPSVLIFVFYGASFVLLTFALRHIEVGIAYAVWAGAGTVLIALIGVAAFGEAMTGLKLLGIFLVVGGVAVLHAAQG</sequence>
<dbReference type="PANTHER" id="PTHR30561">
    <property type="entry name" value="SMR FAMILY PROTON-DEPENDENT DRUG EFFLUX TRANSPORTER SUGE"/>
    <property type="match status" value="1"/>
</dbReference>
<evidence type="ECO:0000256" key="9">
    <source>
        <dbReference type="SAM" id="Phobius"/>
    </source>
</evidence>
<dbReference type="PANTHER" id="PTHR30561:SF1">
    <property type="entry name" value="MULTIDRUG TRANSPORTER EMRE"/>
    <property type="match status" value="1"/>
</dbReference>
<protein>
    <submittedName>
        <fullName evidence="10">Small multidrug resistance pump</fullName>
    </submittedName>
</protein>
<dbReference type="InterPro" id="IPR000390">
    <property type="entry name" value="Small_drug/metabolite_transptr"/>
</dbReference>
<accession>A0A1I1VKF5</accession>
<evidence type="ECO:0000256" key="7">
    <source>
        <dbReference type="ARBA" id="ARBA00038032"/>
    </source>
</evidence>
<keyword evidence="6 9" id="KW-0472">Membrane</keyword>
<evidence type="ECO:0000256" key="5">
    <source>
        <dbReference type="ARBA" id="ARBA00022989"/>
    </source>
</evidence>
<dbReference type="GO" id="GO:0022857">
    <property type="term" value="F:transmembrane transporter activity"/>
    <property type="evidence" value="ECO:0007669"/>
    <property type="project" value="InterPro"/>
</dbReference>
<feature type="transmembrane region" description="Helical" evidence="9">
    <location>
        <begin position="57"/>
        <end position="78"/>
    </location>
</feature>
<dbReference type="FunFam" id="1.10.3730.20:FF:000001">
    <property type="entry name" value="Quaternary ammonium compound resistance transporter SugE"/>
    <property type="match status" value="1"/>
</dbReference>
<evidence type="ECO:0000256" key="6">
    <source>
        <dbReference type="ARBA" id="ARBA00023136"/>
    </source>
</evidence>
<keyword evidence="2" id="KW-0813">Transport</keyword>
<dbReference type="STRING" id="1123397.SAMN05660831_02349"/>
<name>A0A1I1VKF5_9GAMM</name>
<keyword evidence="4 8" id="KW-0812">Transmembrane</keyword>
<evidence type="ECO:0000256" key="1">
    <source>
        <dbReference type="ARBA" id="ARBA00004651"/>
    </source>
</evidence>
<dbReference type="Pfam" id="PF00893">
    <property type="entry name" value="Multi_Drug_Res"/>
    <property type="match status" value="1"/>
</dbReference>